<sequence length="111" mass="11964">MSLASSAERREALYLTLASIPAGKVLSYGQLAAISGVPRGARWAARTLSQLPQGTSLPWHRVITASGRPGLGPDCPSGVEQRLRLREEGISLTNDRVNMRLHGWHPTPLNG</sequence>
<dbReference type="InterPro" id="IPR052520">
    <property type="entry name" value="ATL_DNA_repair"/>
</dbReference>
<dbReference type="Pfam" id="PF01035">
    <property type="entry name" value="DNA_binding_1"/>
    <property type="match status" value="1"/>
</dbReference>
<dbReference type="EMBL" id="LT629785">
    <property type="protein sequence ID" value="SDT92660.1"/>
    <property type="molecule type" value="Genomic_DNA"/>
</dbReference>
<keyword evidence="1" id="KW-0227">DNA damage</keyword>
<proteinExistence type="predicted"/>
<dbReference type="Gene3D" id="1.10.10.10">
    <property type="entry name" value="Winged helix-like DNA-binding domain superfamily/Winged helix DNA-binding domain"/>
    <property type="match status" value="1"/>
</dbReference>
<dbReference type="SUPFAM" id="SSF46767">
    <property type="entry name" value="Methylated DNA-protein cysteine methyltransferase, C-terminal domain"/>
    <property type="match status" value="1"/>
</dbReference>
<evidence type="ECO:0000259" key="2">
    <source>
        <dbReference type="Pfam" id="PF01035"/>
    </source>
</evidence>
<keyword evidence="4" id="KW-1185">Reference proteome</keyword>
<dbReference type="STRING" id="364197.SAMN05216296_0632"/>
<dbReference type="InterPro" id="IPR036217">
    <property type="entry name" value="MethylDNA_cys_MeTrfase_DNAb"/>
</dbReference>
<reference evidence="4" key="1">
    <citation type="submission" date="2016-10" db="EMBL/GenBank/DDBJ databases">
        <authorList>
            <person name="Varghese N."/>
            <person name="Submissions S."/>
        </authorList>
    </citation>
    <scope>NUCLEOTIDE SEQUENCE [LARGE SCALE GENOMIC DNA]</scope>
    <source>
        <strain evidence="4">DSM 17875</strain>
    </source>
</reference>
<dbReference type="GO" id="GO:0008168">
    <property type="term" value="F:methyltransferase activity"/>
    <property type="evidence" value="ECO:0007669"/>
    <property type="project" value="UniProtKB-KW"/>
</dbReference>
<feature type="domain" description="Methylated-DNA-[protein]-cysteine S-methyltransferase DNA binding" evidence="2">
    <location>
        <begin position="10"/>
        <end position="89"/>
    </location>
</feature>
<dbReference type="PANTHER" id="PTHR42942">
    <property type="entry name" value="6-O-METHYLGUANINE DNA METHYLTRANSFERASE"/>
    <property type="match status" value="1"/>
</dbReference>
<gene>
    <name evidence="3" type="ORF">SAMN05216296_0632</name>
</gene>
<dbReference type="PANTHER" id="PTHR42942:SF1">
    <property type="entry name" value="ALKYLTRANSFERASE-LIKE PROTEIN 1"/>
    <property type="match status" value="1"/>
</dbReference>
<keyword evidence="3" id="KW-0808">Transferase</keyword>
<evidence type="ECO:0000313" key="4">
    <source>
        <dbReference type="Proteomes" id="UP000243232"/>
    </source>
</evidence>
<keyword evidence="3" id="KW-0489">Methyltransferase</keyword>
<dbReference type="GO" id="GO:0032259">
    <property type="term" value="P:methylation"/>
    <property type="evidence" value="ECO:0007669"/>
    <property type="project" value="UniProtKB-KW"/>
</dbReference>
<evidence type="ECO:0000313" key="3">
    <source>
        <dbReference type="EMBL" id="SDT92660.1"/>
    </source>
</evidence>
<accession>A0A1H2EC21</accession>
<name>A0A1H2EC21_9PSED</name>
<evidence type="ECO:0000256" key="1">
    <source>
        <dbReference type="ARBA" id="ARBA00022763"/>
    </source>
</evidence>
<dbReference type="GO" id="GO:0006281">
    <property type="term" value="P:DNA repair"/>
    <property type="evidence" value="ECO:0007669"/>
    <property type="project" value="InterPro"/>
</dbReference>
<dbReference type="InterPro" id="IPR036388">
    <property type="entry name" value="WH-like_DNA-bd_sf"/>
</dbReference>
<dbReference type="Proteomes" id="UP000243232">
    <property type="component" value="Chromosome I"/>
</dbReference>
<protein>
    <submittedName>
        <fullName evidence="3">Methylated-DNA-protein-cysteine methyltransferase related protein</fullName>
    </submittedName>
</protein>
<organism evidence="3 4">
    <name type="scientific">Pseudomonas pohangensis</name>
    <dbReference type="NCBI Taxonomy" id="364197"/>
    <lineage>
        <taxon>Bacteria</taxon>
        <taxon>Pseudomonadati</taxon>
        <taxon>Pseudomonadota</taxon>
        <taxon>Gammaproteobacteria</taxon>
        <taxon>Pseudomonadales</taxon>
        <taxon>Pseudomonadaceae</taxon>
        <taxon>Pseudomonas</taxon>
    </lineage>
</organism>
<dbReference type="CDD" id="cd06445">
    <property type="entry name" value="ATase"/>
    <property type="match status" value="1"/>
</dbReference>
<dbReference type="InterPro" id="IPR014048">
    <property type="entry name" value="MethylDNA_cys_MeTrfase_DNA-bd"/>
</dbReference>
<dbReference type="AlphaFoldDB" id="A0A1H2EC21"/>